<dbReference type="InterPro" id="IPR016181">
    <property type="entry name" value="Acyl_CoA_acyltransferase"/>
</dbReference>
<evidence type="ECO:0000313" key="1">
    <source>
        <dbReference type="EMBL" id="REI39994.1"/>
    </source>
</evidence>
<dbReference type="RefSeq" id="WP_114643216.1">
    <property type="nucleotide sequence ID" value="NZ_JAACIO010000024.1"/>
</dbReference>
<name>A0ABX9KEU8_9FUSO</name>
<dbReference type="Gene3D" id="3.40.630.30">
    <property type="match status" value="1"/>
</dbReference>
<accession>A0ABX9KEU8</accession>
<gene>
    <name evidence="1" type="ORF">DYH56_12515</name>
</gene>
<dbReference type="SUPFAM" id="SSF55729">
    <property type="entry name" value="Acyl-CoA N-acyltransferases (Nat)"/>
    <property type="match status" value="1"/>
</dbReference>
<comment type="caution">
    <text evidence="1">The sequence shown here is derived from an EMBL/GenBank/DDBJ whole genome shotgun (WGS) entry which is preliminary data.</text>
</comment>
<evidence type="ECO:0000313" key="2">
    <source>
        <dbReference type="Proteomes" id="UP000263486"/>
    </source>
</evidence>
<keyword evidence="2" id="KW-1185">Reference proteome</keyword>
<proteinExistence type="predicted"/>
<dbReference type="EMBL" id="QUAJ01000026">
    <property type="protein sequence ID" value="REI39994.1"/>
    <property type="molecule type" value="Genomic_DNA"/>
</dbReference>
<protein>
    <submittedName>
        <fullName evidence="1">GNAT family N-acetyltransferase</fullName>
    </submittedName>
</protein>
<dbReference type="PANTHER" id="PTHR39173">
    <property type="entry name" value="ACETYLTRANSFERASE"/>
    <property type="match status" value="1"/>
</dbReference>
<dbReference type="Proteomes" id="UP000263486">
    <property type="component" value="Unassembled WGS sequence"/>
</dbReference>
<dbReference type="PANTHER" id="PTHR39173:SF1">
    <property type="entry name" value="ACETYLTRANSFERASE"/>
    <property type="match status" value="1"/>
</dbReference>
<reference evidence="1 2" key="1">
    <citation type="submission" date="2018-08" db="EMBL/GenBank/DDBJ databases">
        <title>Draft genome sequence of Psychrilyobacter sp. strain SD5 isolated from Black Sea water.</title>
        <authorList>
            <person name="Yadav S."/>
            <person name="Villanueva L."/>
            <person name="Damste J.S.S."/>
        </authorList>
    </citation>
    <scope>NUCLEOTIDE SEQUENCE [LARGE SCALE GENOMIC DNA]</scope>
    <source>
        <strain evidence="1 2">SD5</strain>
    </source>
</reference>
<organism evidence="1 2">
    <name type="scientific">Psychrilyobacter piezotolerans</name>
    <dbReference type="NCBI Taxonomy" id="2293438"/>
    <lineage>
        <taxon>Bacteria</taxon>
        <taxon>Fusobacteriati</taxon>
        <taxon>Fusobacteriota</taxon>
        <taxon>Fusobacteriia</taxon>
        <taxon>Fusobacteriales</taxon>
        <taxon>Fusobacteriaceae</taxon>
        <taxon>Psychrilyobacter</taxon>
    </lineage>
</organism>
<sequence length="173" mass="19709">MANTRLIKPDKNYKNAFLTYVEEIKKSGSETYELYKNAEIDFKLYVDELKNTELGIGLPNGWVPCSSYWLVDSKDEVLGVIRIRHRVDSDYLQTIGHIGYEIKMTRRREGNGNQILKMGLLEAGKMGINNLLITCDEGNIGSVRIIEKNNGKLKSSFIDSDTGERVLQYIVKL</sequence>